<dbReference type="Pfam" id="PF02841">
    <property type="entry name" value="GBP_C"/>
    <property type="match status" value="1"/>
</dbReference>
<organism evidence="4 5">
    <name type="scientific">Marmota monax</name>
    <name type="common">Woodchuck</name>
    <dbReference type="NCBI Taxonomy" id="9995"/>
    <lineage>
        <taxon>Eukaryota</taxon>
        <taxon>Metazoa</taxon>
        <taxon>Chordata</taxon>
        <taxon>Craniata</taxon>
        <taxon>Vertebrata</taxon>
        <taxon>Euteleostomi</taxon>
        <taxon>Mammalia</taxon>
        <taxon>Eutheria</taxon>
        <taxon>Euarchontoglires</taxon>
        <taxon>Glires</taxon>
        <taxon>Rodentia</taxon>
        <taxon>Sciuromorpha</taxon>
        <taxon>Sciuridae</taxon>
        <taxon>Xerinae</taxon>
        <taxon>Marmotini</taxon>
        <taxon>Marmota</taxon>
    </lineage>
</organism>
<dbReference type="Gene3D" id="3.40.50.300">
    <property type="entry name" value="P-loop containing nucleotide triphosphate hydrolases"/>
    <property type="match status" value="1"/>
</dbReference>
<gene>
    <name evidence="4" type="ORF">MONAX_5E008920</name>
</gene>
<evidence type="ECO:0000313" key="4">
    <source>
        <dbReference type="EMBL" id="VTJ87574.1"/>
    </source>
</evidence>
<dbReference type="InterPro" id="IPR036543">
    <property type="entry name" value="Guanylate-bd_C_sf"/>
</dbReference>
<dbReference type="GO" id="GO:0005525">
    <property type="term" value="F:GTP binding"/>
    <property type="evidence" value="ECO:0007669"/>
    <property type="project" value="InterPro"/>
</dbReference>
<name>A0A5E4D0C8_MARMO</name>
<dbReference type="InterPro" id="IPR003191">
    <property type="entry name" value="Guanylate-bd/ATL_C"/>
</dbReference>
<proteinExistence type="predicted"/>
<dbReference type="Gene3D" id="1.20.1000.10">
    <property type="entry name" value="Guanylate-binding protein, C-terminal domain"/>
    <property type="match status" value="1"/>
</dbReference>
<protein>
    <recommendedName>
        <fullName evidence="6">GB1/RHD3-type G domain-containing protein</fullName>
    </recommendedName>
</protein>
<dbReference type="EMBL" id="CABDUW010002639">
    <property type="protein sequence ID" value="VTJ87574.1"/>
    <property type="molecule type" value="Genomic_DNA"/>
</dbReference>
<dbReference type="PANTHER" id="PTHR10751">
    <property type="entry name" value="GUANYLATE BINDING PROTEIN"/>
    <property type="match status" value="1"/>
</dbReference>
<feature type="domain" description="Guanylate-binding protein N-terminal" evidence="2">
    <location>
        <begin position="37"/>
        <end position="74"/>
    </location>
</feature>
<dbReference type="Pfam" id="PF02263">
    <property type="entry name" value="GBP"/>
    <property type="match status" value="2"/>
</dbReference>
<feature type="domain" description="Guanylate-binding protein N-terminal" evidence="2">
    <location>
        <begin position="2"/>
        <end position="36"/>
    </location>
</feature>
<evidence type="ECO:0000313" key="5">
    <source>
        <dbReference type="Proteomes" id="UP000335636"/>
    </source>
</evidence>
<evidence type="ECO:0000256" key="1">
    <source>
        <dbReference type="ARBA" id="ARBA00022801"/>
    </source>
</evidence>
<evidence type="ECO:0000259" key="2">
    <source>
        <dbReference type="Pfam" id="PF02263"/>
    </source>
</evidence>
<keyword evidence="1" id="KW-0378">Hydrolase</keyword>
<evidence type="ECO:0000259" key="3">
    <source>
        <dbReference type="Pfam" id="PF02841"/>
    </source>
</evidence>
<dbReference type="AlphaFoldDB" id="A0A5E4D0C8"/>
<reference evidence="4" key="1">
    <citation type="submission" date="2019-04" db="EMBL/GenBank/DDBJ databases">
        <authorList>
            <person name="Alioto T."/>
            <person name="Alioto T."/>
        </authorList>
    </citation>
    <scope>NUCLEOTIDE SEQUENCE [LARGE SCALE GENOMIC DNA]</scope>
</reference>
<feature type="domain" description="Guanylate-binding protein/Atlastin C-terminal" evidence="3">
    <location>
        <begin position="76"/>
        <end position="186"/>
    </location>
</feature>
<sequence>MLELDLDGQPITEDEYLENALKLIKGKNPNIQNSNISLLSHIDKVPQNQLESNFQEQLKKLCSYVFTNAKTKTLRGGITVTGNRLATLVETYVDAINKGTIPCLENAVTTLAQRENSAALQKAADHYSEQMAQRVQFPTDTLQELLEVHTACEREAITVFMEHSFKDENLGFQKKLIETIERKKGSSFATERRGIS</sequence>
<accession>A0A5E4D0C8</accession>
<evidence type="ECO:0008006" key="6">
    <source>
        <dbReference type="Google" id="ProtNLM"/>
    </source>
</evidence>
<comment type="caution">
    <text evidence="4">The sequence shown here is derived from an EMBL/GenBank/DDBJ whole genome shotgun (WGS) entry which is preliminary data.</text>
</comment>
<dbReference type="Proteomes" id="UP000335636">
    <property type="component" value="Unassembled WGS sequence"/>
</dbReference>
<dbReference type="GO" id="GO:0003924">
    <property type="term" value="F:GTPase activity"/>
    <property type="evidence" value="ECO:0007669"/>
    <property type="project" value="InterPro"/>
</dbReference>
<keyword evidence="5" id="KW-1185">Reference proteome</keyword>
<dbReference type="SUPFAM" id="SSF48340">
    <property type="entry name" value="Interferon-induced guanylate-binding protein 1 (GBP1), C-terminal domain"/>
    <property type="match status" value="1"/>
</dbReference>
<dbReference type="GO" id="GO:0071346">
    <property type="term" value="P:cellular response to type II interferon"/>
    <property type="evidence" value="ECO:0007669"/>
    <property type="project" value="UniProtKB-ARBA"/>
</dbReference>
<dbReference type="InterPro" id="IPR027417">
    <property type="entry name" value="P-loop_NTPase"/>
</dbReference>
<dbReference type="InterPro" id="IPR015894">
    <property type="entry name" value="Guanylate-bd_N"/>
</dbReference>